<feature type="domain" description="HTH arsR-type" evidence="4">
    <location>
        <begin position="280"/>
        <end position="351"/>
    </location>
</feature>
<protein>
    <submittedName>
        <fullName evidence="5">DUF5937 family protein</fullName>
    </submittedName>
</protein>
<evidence type="ECO:0000313" key="5">
    <source>
        <dbReference type="EMBL" id="GAA1002897.1"/>
    </source>
</evidence>
<keyword evidence="3" id="KW-0804">Transcription</keyword>
<name>A0ABP4DC11_9ACTN</name>
<dbReference type="InterPro" id="IPR051011">
    <property type="entry name" value="Metal_resp_trans_reg"/>
</dbReference>
<evidence type="ECO:0000256" key="3">
    <source>
        <dbReference type="ARBA" id="ARBA00023163"/>
    </source>
</evidence>
<keyword evidence="2" id="KW-0238">DNA-binding</keyword>
<evidence type="ECO:0000313" key="6">
    <source>
        <dbReference type="Proteomes" id="UP001501072"/>
    </source>
</evidence>
<evidence type="ECO:0000256" key="1">
    <source>
        <dbReference type="ARBA" id="ARBA00023015"/>
    </source>
</evidence>
<dbReference type="Pfam" id="PF12840">
    <property type="entry name" value="HTH_20"/>
    <property type="match status" value="1"/>
</dbReference>
<dbReference type="PANTHER" id="PTHR43132:SF8">
    <property type="entry name" value="HTH-TYPE TRANSCRIPTIONAL REGULATOR KMTR"/>
    <property type="match status" value="1"/>
</dbReference>
<dbReference type="Gene3D" id="1.10.10.10">
    <property type="entry name" value="Winged helix-like DNA-binding domain superfamily/Winged helix DNA-binding domain"/>
    <property type="match status" value="1"/>
</dbReference>
<evidence type="ECO:0000256" key="2">
    <source>
        <dbReference type="ARBA" id="ARBA00023125"/>
    </source>
</evidence>
<keyword evidence="1" id="KW-0805">Transcription regulation</keyword>
<dbReference type="InterPro" id="IPR036388">
    <property type="entry name" value="WH-like_DNA-bd_sf"/>
</dbReference>
<gene>
    <name evidence="5" type="ORF">GCM10009564_01690</name>
</gene>
<dbReference type="PANTHER" id="PTHR43132">
    <property type="entry name" value="ARSENICAL RESISTANCE OPERON REPRESSOR ARSR-RELATED"/>
    <property type="match status" value="1"/>
</dbReference>
<dbReference type="InterPro" id="IPR011991">
    <property type="entry name" value="ArsR-like_HTH"/>
</dbReference>
<dbReference type="InterPro" id="IPR045981">
    <property type="entry name" value="DUF5937"/>
</dbReference>
<accession>A0ABP4DC11</accession>
<dbReference type="Pfam" id="PF19361">
    <property type="entry name" value="DUF5937"/>
    <property type="match status" value="1"/>
</dbReference>
<evidence type="ECO:0000259" key="4">
    <source>
        <dbReference type="SMART" id="SM00418"/>
    </source>
</evidence>
<keyword evidence="6" id="KW-1185">Reference proteome</keyword>
<sequence length="354" mass="38912">MGGSVRADGAGGIEFRRLPNLRGTGAGDMPFRLYFGDEDLMRCRFAVSPLWETQEAVRTLRRPDRHGYHTPWLRRIRKAAHELDLSLLWLLMPRRGHTPDLFGPQRTGPATTFEEEIAAMRATDPAVAREDLARALAATPGARESSRGRALLADPERAVHRLADALETAWHALVEPEWPRLRALLEADVAFHSRRLAEVGLGALLPELDRRLSWNGRTLTVDWAGEYERRLDGRGLVLMPSAFCWPDVVSGFEPPWQPVLVYPARGLGGLWAERGSDAGEALARLLGRGRAAVLCALTDPATTTALAHRLGLAPSSVSAHLTVLRDAGLLTSRRYGHQVLYERTPLGMALASGG</sequence>
<dbReference type="EMBL" id="BAAAHU010000001">
    <property type="protein sequence ID" value="GAA1002897.1"/>
    <property type="molecule type" value="Genomic_DNA"/>
</dbReference>
<proteinExistence type="predicted"/>
<dbReference type="SUPFAM" id="SSF46785">
    <property type="entry name" value="Winged helix' DNA-binding domain"/>
    <property type="match status" value="1"/>
</dbReference>
<comment type="caution">
    <text evidence="5">The sequence shown here is derived from an EMBL/GenBank/DDBJ whole genome shotgun (WGS) entry which is preliminary data.</text>
</comment>
<dbReference type="InterPro" id="IPR036390">
    <property type="entry name" value="WH_DNA-bd_sf"/>
</dbReference>
<dbReference type="CDD" id="cd00090">
    <property type="entry name" value="HTH_ARSR"/>
    <property type="match status" value="1"/>
</dbReference>
<reference evidence="6" key="1">
    <citation type="journal article" date="2019" name="Int. J. Syst. Evol. Microbiol.">
        <title>The Global Catalogue of Microorganisms (GCM) 10K type strain sequencing project: providing services to taxonomists for standard genome sequencing and annotation.</title>
        <authorList>
            <consortium name="The Broad Institute Genomics Platform"/>
            <consortium name="The Broad Institute Genome Sequencing Center for Infectious Disease"/>
            <person name="Wu L."/>
            <person name="Ma J."/>
        </authorList>
    </citation>
    <scope>NUCLEOTIDE SEQUENCE [LARGE SCALE GENOMIC DNA]</scope>
    <source>
        <strain evidence="6">JCM 11269</strain>
    </source>
</reference>
<organism evidence="5 6">
    <name type="scientific">Streptomyces thermogriseus</name>
    <dbReference type="NCBI Taxonomy" id="75292"/>
    <lineage>
        <taxon>Bacteria</taxon>
        <taxon>Bacillati</taxon>
        <taxon>Actinomycetota</taxon>
        <taxon>Actinomycetes</taxon>
        <taxon>Kitasatosporales</taxon>
        <taxon>Streptomycetaceae</taxon>
        <taxon>Streptomyces</taxon>
    </lineage>
</organism>
<dbReference type="InterPro" id="IPR001845">
    <property type="entry name" value="HTH_ArsR_DNA-bd_dom"/>
</dbReference>
<dbReference type="SMART" id="SM00418">
    <property type="entry name" value="HTH_ARSR"/>
    <property type="match status" value="1"/>
</dbReference>
<dbReference type="Proteomes" id="UP001501072">
    <property type="component" value="Unassembled WGS sequence"/>
</dbReference>